<accession>X8CG42</accession>
<gene>
    <name evidence="2" type="ORF">I553_1642</name>
</gene>
<evidence type="ECO:0000313" key="2">
    <source>
        <dbReference type="EMBL" id="EUA54413.1"/>
    </source>
</evidence>
<feature type="compositionally biased region" description="Basic residues" evidence="1">
    <location>
        <begin position="1"/>
        <end position="14"/>
    </location>
</feature>
<feature type="region of interest" description="Disordered" evidence="1">
    <location>
        <begin position="1"/>
        <end position="38"/>
    </location>
</feature>
<sequence>MRCRVFGRQQRRRPVAVGDDEAKVRAERARRSGCSGIS</sequence>
<reference evidence="2" key="1">
    <citation type="submission" date="2014-01" db="EMBL/GenBank/DDBJ databases">
        <authorList>
            <person name="Brown-Elliot B."/>
            <person name="Wallace R."/>
            <person name="Lenaerts A."/>
            <person name="Ordway D."/>
            <person name="DeGroote M.A."/>
            <person name="Parker T."/>
            <person name="Sizemore C."/>
            <person name="Tallon L.J."/>
            <person name="Sadzewicz L.K."/>
            <person name="Sengamalay N."/>
            <person name="Fraser C.M."/>
            <person name="Hine E."/>
            <person name="Shefchek K.A."/>
            <person name="Das S.P."/>
            <person name="Tettelin H."/>
        </authorList>
    </citation>
    <scope>NUCLEOTIDE SEQUENCE [LARGE SCALE GENOMIC DNA]</scope>
    <source>
        <strain evidence="2">4042</strain>
    </source>
</reference>
<proteinExistence type="predicted"/>
<feature type="compositionally biased region" description="Basic and acidic residues" evidence="1">
    <location>
        <begin position="20"/>
        <end position="30"/>
    </location>
</feature>
<comment type="caution">
    <text evidence="2">The sequence shown here is derived from an EMBL/GenBank/DDBJ whole genome shotgun (WGS) entry which is preliminary data.</text>
</comment>
<protein>
    <submittedName>
        <fullName evidence="2">Uncharacterized protein</fullName>
    </submittedName>
</protein>
<evidence type="ECO:0000256" key="1">
    <source>
        <dbReference type="SAM" id="MobiDB-lite"/>
    </source>
</evidence>
<dbReference type="EMBL" id="JAOB01000032">
    <property type="protein sequence ID" value="EUA54413.1"/>
    <property type="molecule type" value="Genomic_DNA"/>
</dbReference>
<name>X8CG42_MYCXE</name>
<organism evidence="2">
    <name type="scientific">Mycobacterium xenopi 4042</name>
    <dbReference type="NCBI Taxonomy" id="1299334"/>
    <lineage>
        <taxon>Bacteria</taxon>
        <taxon>Bacillati</taxon>
        <taxon>Actinomycetota</taxon>
        <taxon>Actinomycetes</taxon>
        <taxon>Mycobacteriales</taxon>
        <taxon>Mycobacteriaceae</taxon>
        <taxon>Mycobacterium</taxon>
    </lineage>
</organism>
<dbReference type="AlphaFoldDB" id="X8CG42"/>
<dbReference type="PATRIC" id="fig|1299334.3.peg.3443"/>